<accession>A0A917LIG8</accession>
<dbReference type="AlphaFoldDB" id="A0A917LIG8"/>
<evidence type="ECO:0000313" key="4">
    <source>
        <dbReference type="EMBL" id="GGG26699.1"/>
    </source>
</evidence>
<dbReference type="InterPro" id="IPR036663">
    <property type="entry name" value="Fumarylacetoacetase_C_sf"/>
</dbReference>
<dbReference type="GO" id="GO:0003824">
    <property type="term" value="F:catalytic activity"/>
    <property type="evidence" value="ECO:0007669"/>
    <property type="project" value="InterPro"/>
</dbReference>
<feature type="domain" description="Fumarylacetoacetase-like C-terminal" evidence="3">
    <location>
        <begin position="106"/>
        <end position="331"/>
    </location>
</feature>
<comment type="caution">
    <text evidence="4">The sequence shown here is derived from an EMBL/GenBank/DDBJ whole genome shotgun (WGS) entry which is preliminary data.</text>
</comment>
<keyword evidence="2" id="KW-0479">Metal-binding</keyword>
<evidence type="ECO:0000259" key="3">
    <source>
        <dbReference type="Pfam" id="PF01557"/>
    </source>
</evidence>
<dbReference type="GO" id="GO:0044281">
    <property type="term" value="P:small molecule metabolic process"/>
    <property type="evidence" value="ECO:0007669"/>
    <property type="project" value="UniProtKB-ARBA"/>
</dbReference>
<dbReference type="EMBL" id="BMCU01000006">
    <property type="protein sequence ID" value="GGG26699.1"/>
    <property type="molecule type" value="Genomic_DNA"/>
</dbReference>
<name>A0A917LIG8_9NOCA</name>
<organism evidence="4 5">
    <name type="scientific">Rhodococcoides trifolii</name>
    <dbReference type="NCBI Taxonomy" id="908250"/>
    <lineage>
        <taxon>Bacteria</taxon>
        <taxon>Bacillati</taxon>
        <taxon>Actinomycetota</taxon>
        <taxon>Actinomycetes</taxon>
        <taxon>Mycobacteriales</taxon>
        <taxon>Nocardiaceae</taxon>
        <taxon>Rhodococcoides</taxon>
    </lineage>
</organism>
<dbReference type="InterPro" id="IPR011234">
    <property type="entry name" value="Fumarylacetoacetase-like_C"/>
</dbReference>
<proteinExistence type="inferred from homology"/>
<evidence type="ECO:0000256" key="2">
    <source>
        <dbReference type="ARBA" id="ARBA00022723"/>
    </source>
</evidence>
<dbReference type="PANTHER" id="PTHR42796">
    <property type="entry name" value="FUMARYLACETOACETATE HYDROLASE DOMAIN-CONTAINING PROTEIN 2A-RELATED"/>
    <property type="match status" value="1"/>
</dbReference>
<comment type="similarity">
    <text evidence="1">Belongs to the FAH family.</text>
</comment>
<dbReference type="SUPFAM" id="SSF56529">
    <property type="entry name" value="FAH"/>
    <property type="match status" value="1"/>
</dbReference>
<protein>
    <recommendedName>
        <fullName evidence="3">Fumarylacetoacetase-like C-terminal domain-containing protein</fullName>
    </recommendedName>
</protein>
<dbReference type="Gene3D" id="3.90.850.10">
    <property type="entry name" value="Fumarylacetoacetase-like, C-terminal domain"/>
    <property type="match status" value="1"/>
</dbReference>
<dbReference type="Pfam" id="PF01557">
    <property type="entry name" value="FAA_hydrolase"/>
    <property type="match status" value="1"/>
</dbReference>
<dbReference type="GO" id="GO:0046872">
    <property type="term" value="F:metal ion binding"/>
    <property type="evidence" value="ECO:0007669"/>
    <property type="project" value="UniProtKB-KW"/>
</dbReference>
<dbReference type="InterPro" id="IPR051121">
    <property type="entry name" value="FAH"/>
</dbReference>
<reference evidence="4" key="1">
    <citation type="journal article" date="2014" name="Int. J. Syst. Evol. Microbiol.">
        <title>Complete genome sequence of Corynebacterium casei LMG S-19264T (=DSM 44701T), isolated from a smear-ripened cheese.</title>
        <authorList>
            <consortium name="US DOE Joint Genome Institute (JGI-PGF)"/>
            <person name="Walter F."/>
            <person name="Albersmeier A."/>
            <person name="Kalinowski J."/>
            <person name="Ruckert C."/>
        </authorList>
    </citation>
    <scope>NUCLEOTIDE SEQUENCE</scope>
    <source>
        <strain evidence="4">CCM 7905</strain>
    </source>
</reference>
<evidence type="ECO:0000256" key="1">
    <source>
        <dbReference type="ARBA" id="ARBA00010211"/>
    </source>
</evidence>
<reference evidence="4" key="2">
    <citation type="submission" date="2020-09" db="EMBL/GenBank/DDBJ databases">
        <authorList>
            <person name="Sun Q."/>
            <person name="Sedlacek I."/>
        </authorList>
    </citation>
    <scope>NUCLEOTIDE SEQUENCE</scope>
    <source>
        <strain evidence="4">CCM 7905</strain>
    </source>
</reference>
<gene>
    <name evidence="4" type="ORF">GCM10007304_45640</name>
</gene>
<keyword evidence="5" id="KW-1185">Reference proteome</keyword>
<sequence>MKIAIFGPSRRVGVVVDNDVVDINGAYAKYVADTTDTARSTAAAALEVPADLNSFIEQGAGALAGAKAALAHLSANSITTGLDGERLVFALDSVRLHAPIDGKSRVFAALANFADHMQAAADNTASGSDKATLSRLVSGGPKYFIKDPRVVSADGDDLQFPRRTDLLDYEAEVAVVLGKRGKDIAADDFGSYIYGYTLVNDWSIRDNVSFGPDFQYSKNFDGSATVGPWIVVDEGLDPQDIDVEARVNGEVRQSGNTKSMIHSFAALGEYLSRDSTLFPGDLISGGTPKGTAVDSSIRDSEGGFEDDSAFLNPGDVVEISSRAIGSVTNTVTGTRTGKK</sequence>
<dbReference type="Proteomes" id="UP000654257">
    <property type="component" value="Unassembled WGS sequence"/>
</dbReference>
<dbReference type="PANTHER" id="PTHR42796:SF4">
    <property type="entry name" value="FUMARYLACETOACETATE HYDROLASE DOMAIN-CONTAINING PROTEIN 2A"/>
    <property type="match status" value="1"/>
</dbReference>
<dbReference type="RefSeq" id="WP_188547337.1">
    <property type="nucleotide sequence ID" value="NZ_BMCU01000006.1"/>
</dbReference>
<evidence type="ECO:0000313" key="5">
    <source>
        <dbReference type="Proteomes" id="UP000654257"/>
    </source>
</evidence>